<dbReference type="EMBL" id="VSRR010042265">
    <property type="protein sequence ID" value="MPC75962.1"/>
    <property type="molecule type" value="Genomic_DNA"/>
</dbReference>
<evidence type="ECO:0000313" key="2">
    <source>
        <dbReference type="EMBL" id="MPC75962.1"/>
    </source>
</evidence>
<comment type="caution">
    <text evidence="2">The sequence shown here is derived from an EMBL/GenBank/DDBJ whole genome shotgun (WGS) entry which is preliminary data.</text>
</comment>
<gene>
    <name evidence="2" type="ORF">E2C01_070363</name>
</gene>
<name>A0A5B7HX35_PORTR</name>
<reference evidence="2 3" key="1">
    <citation type="submission" date="2019-05" db="EMBL/GenBank/DDBJ databases">
        <title>Another draft genome of Portunus trituberculatus and its Hox gene families provides insights of decapod evolution.</title>
        <authorList>
            <person name="Jeong J.-H."/>
            <person name="Song I."/>
            <person name="Kim S."/>
            <person name="Choi T."/>
            <person name="Kim D."/>
            <person name="Ryu S."/>
            <person name="Kim W."/>
        </authorList>
    </citation>
    <scope>NUCLEOTIDE SEQUENCE [LARGE SCALE GENOMIC DNA]</scope>
    <source>
        <tissue evidence="2">Muscle</tissue>
    </source>
</reference>
<protein>
    <submittedName>
        <fullName evidence="2">Uncharacterized protein</fullName>
    </submittedName>
</protein>
<feature type="compositionally biased region" description="Low complexity" evidence="1">
    <location>
        <begin position="49"/>
        <end position="63"/>
    </location>
</feature>
<sequence>MPSFCFTSSCIMYRTSRPKIGLIQGPLRSSLGYTKTKGSKGVDCSPSRNTSTPPAGTPNAPTGGQLLLPQSWGYLILCSPSLLSACQ</sequence>
<dbReference type="AlphaFoldDB" id="A0A5B7HX35"/>
<dbReference type="Proteomes" id="UP000324222">
    <property type="component" value="Unassembled WGS sequence"/>
</dbReference>
<feature type="region of interest" description="Disordered" evidence="1">
    <location>
        <begin position="36"/>
        <end position="63"/>
    </location>
</feature>
<organism evidence="2 3">
    <name type="scientific">Portunus trituberculatus</name>
    <name type="common">Swimming crab</name>
    <name type="synonym">Neptunus trituberculatus</name>
    <dbReference type="NCBI Taxonomy" id="210409"/>
    <lineage>
        <taxon>Eukaryota</taxon>
        <taxon>Metazoa</taxon>
        <taxon>Ecdysozoa</taxon>
        <taxon>Arthropoda</taxon>
        <taxon>Crustacea</taxon>
        <taxon>Multicrustacea</taxon>
        <taxon>Malacostraca</taxon>
        <taxon>Eumalacostraca</taxon>
        <taxon>Eucarida</taxon>
        <taxon>Decapoda</taxon>
        <taxon>Pleocyemata</taxon>
        <taxon>Brachyura</taxon>
        <taxon>Eubrachyura</taxon>
        <taxon>Portunoidea</taxon>
        <taxon>Portunidae</taxon>
        <taxon>Portuninae</taxon>
        <taxon>Portunus</taxon>
    </lineage>
</organism>
<proteinExistence type="predicted"/>
<accession>A0A5B7HX35</accession>
<evidence type="ECO:0000256" key="1">
    <source>
        <dbReference type="SAM" id="MobiDB-lite"/>
    </source>
</evidence>
<keyword evidence="3" id="KW-1185">Reference proteome</keyword>
<evidence type="ECO:0000313" key="3">
    <source>
        <dbReference type="Proteomes" id="UP000324222"/>
    </source>
</evidence>